<dbReference type="EMBL" id="CAFBQO010000008">
    <property type="protein sequence ID" value="CAB5052067.1"/>
    <property type="molecule type" value="Genomic_DNA"/>
</dbReference>
<reference evidence="1" key="1">
    <citation type="submission" date="2020-05" db="EMBL/GenBank/DDBJ databases">
        <authorList>
            <person name="Chiriac C."/>
            <person name="Salcher M."/>
            <person name="Ghai R."/>
            <person name="Kavagutti S V."/>
        </authorList>
    </citation>
    <scope>NUCLEOTIDE SEQUENCE</scope>
</reference>
<protein>
    <submittedName>
        <fullName evidence="1">Unannotated protein</fullName>
    </submittedName>
</protein>
<accession>A0A6J6WHJ2</accession>
<gene>
    <name evidence="1" type="ORF">UFOPK2978_00151</name>
    <name evidence="2" type="ORF">UFOPK4307_00115</name>
</gene>
<proteinExistence type="predicted"/>
<dbReference type="EMBL" id="CAFAAF010000012">
    <property type="protein sequence ID" value="CAB4784551.1"/>
    <property type="molecule type" value="Genomic_DNA"/>
</dbReference>
<organism evidence="1">
    <name type="scientific">freshwater metagenome</name>
    <dbReference type="NCBI Taxonomy" id="449393"/>
    <lineage>
        <taxon>unclassified sequences</taxon>
        <taxon>metagenomes</taxon>
        <taxon>ecological metagenomes</taxon>
    </lineage>
</organism>
<sequence>MNYASFVEEVNGGNRVVPTLLFSDGVALTNPSVIAVKEKLASL</sequence>
<name>A0A6J6WHJ2_9ZZZZ</name>
<dbReference type="Gene3D" id="3.40.30.10">
    <property type="entry name" value="Glutaredoxin"/>
    <property type="match status" value="1"/>
</dbReference>
<evidence type="ECO:0000313" key="1">
    <source>
        <dbReference type="EMBL" id="CAB4784551.1"/>
    </source>
</evidence>
<dbReference type="AlphaFoldDB" id="A0A6J6WHJ2"/>
<evidence type="ECO:0000313" key="2">
    <source>
        <dbReference type="EMBL" id="CAB5052067.1"/>
    </source>
</evidence>